<proteinExistence type="predicted"/>
<gene>
    <name evidence="3" type="ordered locus">Acel_1312</name>
</gene>
<dbReference type="PANTHER" id="PTHR40278">
    <property type="entry name" value="DNA UTILIZATION PROTEIN HOFN"/>
    <property type="match status" value="1"/>
</dbReference>
<dbReference type="InParanoid" id="A0LUH4"/>
<name>A0LUH4_ACIC1</name>
<dbReference type="KEGG" id="ace:Acel_1312"/>
<keyword evidence="2" id="KW-0472">Membrane</keyword>
<keyword evidence="1" id="KW-0175">Coiled coil</keyword>
<evidence type="ECO:0000313" key="4">
    <source>
        <dbReference type="Proteomes" id="UP000008221"/>
    </source>
</evidence>
<accession>A0LUH4</accession>
<dbReference type="STRING" id="351607.Acel_1312"/>
<evidence type="ECO:0000256" key="2">
    <source>
        <dbReference type="SAM" id="Phobius"/>
    </source>
</evidence>
<keyword evidence="2" id="KW-0812">Transmembrane</keyword>
<dbReference type="EMBL" id="CP000481">
    <property type="protein sequence ID" value="ABK53084.1"/>
    <property type="molecule type" value="Genomic_DNA"/>
</dbReference>
<feature type="transmembrane region" description="Helical" evidence="2">
    <location>
        <begin position="33"/>
        <end position="51"/>
    </location>
</feature>
<dbReference type="Proteomes" id="UP000008221">
    <property type="component" value="Chromosome"/>
</dbReference>
<keyword evidence="2" id="KW-1133">Transmembrane helix</keyword>
<dbReference type="HOGENOM" id="CLU_1248377_0_0_11"/>
<dbReference type="AlphaFoldDB" id="A0LUH4"/>
<dbReference type="InterPro" id="IPR052534">
    <property type="entry name" value="Extracell_DNA_Util/SecSys_Comp"/>
</dbReference>
<dbReference type="PANTHER" id="PTHR40278:SF1">
    <property type="entry name" value="DNA UTILIZATION PROTEIN HOFN"/>
    <property type="match status" value="1"/>
</dbReference>
<dbReference type="eggNOG" id="COG3166">
    <property type="taxonomic scope" value="Bacteria"/>
</dbReference>
<evidence type="ECO:0000313" key="3">
    <source>
        <dbReference type="EMBL" id="ABK53084.1"/>
    </source>
</evidence>
<evidence type="ECO:0000256" key="1">
    <source>
        <dbReference type="SAM" id="Coils"/>
    </source>
</evidence>
<sequence length="221" mass="23439">MSVTTTTRVGDLPRVNLLPPELHERRRVRAAQAGAGAAIALALVGVVFAYTQQGHAVDTAKKQLADQQQQETQLTAQLRRLSDVRTTAAQLAASEALLSRAMATEIQWSTFLADFSVIVPNSVWLVQLNAQEDVQPGTLAAPNAAPQTVGSVTLQGYGKAWPDLATLLDSLGKETSHGIVQPYFSTAQETFIGTVKVIQYQASTALSPAALSGRCVNPGSC</sequence>
<keyword evidence="4" id="KW-1185">Reference proteome</keyword>
<organism evidence="3 4">
    <name type="scientific">Acidothermus cellulolyticus (strain ATCC 43068 / DSM 8971 / 11B)</name>
    <dbReference type="NCBI Taxonomy" id="351607"/>
    <lineage>
        <taxon>Bacteria</taxon>
        <taxon>Bacillati</taxon>
        <taxon>Actinomycetota</taxon>
        <taxon>Actinomycetes</taxon>
        <taxon>Acidothermales</taxon>
        <taxon>Acidothermaceae</taxon>
        <taxon>Acidothermus</taxon>
    </lineage>
</organism>
<dbReference type="RefSeq" id="WP_011720147.1">
    <property type="nucleotide sequence ID" value="NC_008578.1"/>
</dbReference>
<reference evidence="3 4" key="1">
    <citation type="journal article" date="2009" name="Genome Res.">
        <title>Complete genome of the cellulolytic thermophile Acidothermus cellulolyticus 11B provides insights into its ecophysiological and evolutionary adaptations.</title>
        <authorList>
            <person name="Barabote R.D."/>
            <person name="Xie G."/>
            <person name="Leu D.H."/>
            <person name="Normand P."/>
            <person name="Necsulea A."/>
            <person name="Daubin V."/>
            <person name="Medigue C."/>
            <person name="Adney W.S."/>
            <person name="Xu X.C."/>
            <person name="Lapidus A."/>
            <person name="Parales R.E."/>
            <person name="Detter C."/>
            <person name="Pujic P."/>
            <person name="Bruce D."/>
            <person name="Lavire C."/>
            <person name="Challacombe J.F."/>
            <person name="Brettin T.S."/>
            <person name="Berry A.M."/>
        </authorList>
    </citation>
    <scope>NUCLEOTIDE SEQUENCE [LARGE SCALE GENOMIC DNA]</scope>
    <source>
        <strain evidence="4">ATCC 43068 / DSM 8971 / 11B</strain>
    </source>
</reference>
<feature type="coiled-coil region" evidence="1">
    <location>
        <begin position="57"/>
        <end position="84"/>
    </location>
</feature>
<protein>
    <submittedName>
        <fullName evidence="3">Fimbrial assembly family protein</fullName>
    </submittedName>
</protein>